<proteinExistence type="predicted"/>
<accession>A0A2G9FZX5</accession>
<organism evidence="1 2">
    <name type="scientific">Handroanthus impetiginosus</name>
    <dbReference type="NCBI Taxonomy" id="429701"/>
    <lineage>
        <taxon>Eukaryota</taxon>
        <taxon>Viridiplantae</taxon>
        <taxon>Streptophyta</taxon>
        <taxon>Embryophyta</taxon>
        <taxon>Tracheophyta</taxon>
        <taxon>Spermatophyta</taxon>
        <taxon>Magnoliopsida</taxon>
        <taxon>eudicotyledons</taxon>
        <taxon>Gunneridae</taxon>
        <taxon>Pentapetalae</taxon>
        <taxon>asterids</taxon>
        <taxon>lamiids</taxon>
        <taxon>Lamiales</taxon>
        <taxon>Bignoniaceae</taxon>
        <taxon>Crescentiina</taxon>
        <taxon>Tabebuia alliance</taxon>
        <taxon>Handroanthus</taxon>
    </lineage>
</organism>
<sequence>MKPRKRLEANTFNISEIFVDNTTILLSRVPKRHGCLHAIIRSPDRASFGYHSGNSRTNTQEKEEFMNRCLPRRILQEFKNIRGNLR</sequence>
<dbReference type="Proteomes" id="UP000231279">
    <property type="component" value="Unassembled WGS sequence"/>
</dbReference>
<dbReference type="EMBL" id="NKXS01008229">
    <property type="protein sequence ID" value="PIM98626.1"/>
    <property type="molecule type" value="Genomic_DNA"/>
</dbReference>
<protein>
    <submittedName>
        <fullName evidence="1">Uncharacterized protein</fullName>
    </submittedName>
</protein>
<dbReference type="AlphaFoldDB" id="A0A2G9FZX5"/>
<evidence type="ECO:0000313" key="1">
    <source>
        <dbReference type="EMBL" id="PIM98626.1"/>
    </source>
</evidence>
<comment type="caution">
    <text evidence="1">The sequence shown here is derived from an EMBL/GenBank/DDBJ whole genome shotgun (WGS) entry which is preliminary data.</text>
</comment>
<reference evidence="2" key="1">
    <citation type="journal article" date="2018" name="Gigascience">
        <title>Genome assembly of the Pink Ipe (Handroanthus impetiginosus, Bignoniaceae), a highly valued, ecologically keystone Neotropical timber forest tree.</title>
        <authorList>
            <person name="Silva-Junior O.B."/>
            <person name="Grattapaglia D."/>
            <person name="Novaes E."/>
            <person name="Collevatti R.G."/>
        </authorList>
    </citation>
    <scope>NUCLEOTIDE SEQUENCE [LARGE SCALE GENOMIC DNA]</scope>
    <source>
        <strain evidence="2">cv. UFG-1</strain>
    </source>
</reference>
<evidence type="ECO:0000313" key="2">
    <source>
        <dbReference type="Proteomes" id="UP000231279"/>
    </source>
</evidence>
<keyword evidence="2" id="KW-1185">Reference proteome</keyword>
<name>A0A2G9FZX5_9LAMI</name>
<gene>
    <name evidence="1" type="ORF">CDL12_28891</name>
</gene>